<evidence type="ECO:0000256" key="2">
    <source>
        <dbReference type="ARBA" id="ARBA00022729"/>
    </source>
</evidence>
<gene>
    <name evidence="6" type="ORF">ACFO3J_10105</name>
</gene>
<keyword evidence="7" id="KW-1185">Reference proteome</keyword>
<dbReference type="SUPFAM" id="SSF51445">
    <property type="entry name" value="(Trans)glycosidases"/>
    <property type="match status" value="1"/>
</dbReference>
<keyword evidence="3" id="KW-0326">Glycosidase</keyword>
<comment type="similarity">
    <text evidence="1 3">Belongs to the glycosyl hydrolase 31 family.</text>
</comment>
<dbReference type="InterPro" id="IPR013780">
    <property type="entry name" value="Glyco_hydro_b"/>
</dbReference>
<dbReference type="Gene3D" id="3.20.20.80">
    <property type="entry name" value="Glycosidases"/>
    <property type="match status" value="1"/>
</dbReference>
<dbReference type="InterPro" id="IPR048395">
    <property type="entry name" value="Glyco_hydro_31_C"/>
</dbReference>
<dbReference type="SUPFAM" id="SSF51011">
    <property type="entry name" value="Glycosyl hydrolase domain"/>
    <property type="match status" value="1"/>
</dbReference>
<feature type="region of interest" description="Disordered" evidence="4">
    <location>
        <begin position="1"/>
        <end position="32"/>
    </location>
</feature>
<dbReference type="Pfam" id="PF01055">
    <property type="entry name" value="Glyco_hydro_31_2nd"/>
    <property type="match status" value="1"/>
</dbReference>
<dbReference type="Gene3D" id="2.60.40.1180">
    <property type="entry name" value="Golgi alpha-mannosidase II"/>
    <property type="match status" value="2"/>
</dbReference>
<evidence type="ECO:0000256" key="3">
    <source>
        <dbReference type="RuleBase" id="RU361185"/>
    </source>
</evidence>
<dbReference type="InterPro" id="IPR005084">
    <property type="entry name" value="CBM6"/>
</dbReference>
<dbReference type="PANTHER" id="PTHR43863:SF2">
    <property type="entry name" value="MALTASE-GLUCOAMYLASE"/>
    <property type="match status" value="1"/>
</dbReference>
<evidence type="ECO:0000313" key="6">
    <source>
        <dbReference type="EMBL" id="MFC4031831.1"/>
    </source>
</evidence>
<dbReference type="RefSeq" id="WP_386428226.1">
    <property type="nucleotide sequence ID" value="NZ_JBHSBB010000008.1"/>
</dbReference>
<evidence type="ECO:0000259" key="5">
    <source>
        <dbReference type="PROSITE" id="PS51175"/>
    </source>
</evidence>
<protein>
    <submittedName>
        <fullName evidence="6">TIM-barrel domain-containing protein</fullName>
    </submittedName>
</protein>
<name>A0ABV8HNS7_9ACTN</name>
<dbReference type="Pfam" id="PF17137">
    <property type="entry name" value="DUF5110"/>
    <property type="match status" value="1"/>
</dbReference>
<evidence type="ECO:0000313" key="7">
    <source>
        <dbReference type="Proteomes" id="UP001595765"/>
    </source>
</evidence>
<dbReference type="InterPro" id="IPR017853">
    <property type="entry name" value="GH"/>
</dbReference>
<dbReference type="InterPro" id="IPR008979">
    <property type="entry name" value="Galactose-bd-like_sf"/>
</dbReference>
<feature type="domain" description="CBM6" evidence="5">
    <location>
        <begin position="171"/>
        <end position="302"/>
    </location>
</feature>
<keyword evidence="3" id="KW-0378">Hydrolase</keyword>
<dbReference type="InterPro" id="IPR033403">
    <property type="entry name" value="DUF5110"/>
</dbReference>
<sequence>MSLPRMRPARRATRVGPAQQPPIRPRRPRARRAARTGALAAVLLAACLAPLLPASPAAADDGANAVVDGSARFEVISPTVIRMEYAGDGHFEDRPTFNAVNRNHAPVAYTSTVTADGYREIRTAAVDLRYRRGSGPFGADNVTAQLTVAGQSVTVHPYAGAATAGGCAFGALCEGEAAQLTAGVTVGTDHAGFTGTGFAAGFEQTGASVTATVGSVPAAGTYSLAVRYANAAGSDGQTTQRTLTATVNGAAVGTLTLPPTGSWDTWKTAALSLPLTAGADTVKISRGAGDNGRVNIDSFALLQPGAAYPGPGTAPGGNSQLGGWYRGLDNPATLPVALHPGVLSRAGWYLLDDSRTPVQNPDGTIGQRPTTAGQPYQDGYFFGYGHDYKQALTDLSAVTGPTALLPQWAYGVWYSRYYAYTDADYRNTLLPAFRANHVPLDALVIDTDYKSPSTWDGWNWNTGLFPDPTGFMNWTKTQGLKVALNIHAAIGGNDPKFAAANATAGGLAQSGGNYVFDWSNPQQAKAYFDLHSSFEQQGVREWWLDWCCDASQVSAPDITPDAWINQLYKQHDDARGVRGFAFSRMGASYQNYGGTYPAGPWAEHRNTLQFTGDTPATWDMLAYEAQFTPDEAAIGMSNVSDDIGSFHGGHLADDLYARWVQLGTFQPVDRLHSDHGDRLPWNYGAAANASASRFLQLREALVPYTYSLARQAYDTGVPVVRPLYLDYPESDAAYTNAGEYLYGDDVLVRPVTTSGTSATSSVWIPPGTWTDYFTNTAYTGPATVQITDDLSTMPVLIRGGGILATRTDQVDNAAQRPLDQVTLDIGAGANGSFSLYEDAGDTNAFTTGQSARTAVTYDNAAATVRIAAAQGSYPGQATSRRWTVHLRNLATAPASVTVDGRTLTQGTDWTYSSTARQLTVNTASLPTGSVHTIVSRPAA</sequence>
<dbReference type="Pfam" id="PF21365">
    <property type="entry name" value="Glyco_hydro_31_3rd"/>
    <property type="match status" value="1"/>
</dbReference>
<dbReference type="Gene3D" id="2.60.120.260">
    <property type="entry name" value="Galactose-binding domain-like"/>
    <property type="match status" value="1"/>
</dbReference>
<dbReference type="InterPro" id="IPR006584">
    <property type="entry name" value="Cellulose-bd_IV"/>
</dbReference>
<keyword evidence="2" id="KW-0732">Signal</keyword>
<organism evidence="6 7">
    <name type="scientific">Streptomyces polygonati</name>
    <dbReference type="NCBI Taxonomy" id="1617087"/>
    <lineage>
        <taxon>Bacteria</taxon>
        <taxon>Bacillati</taxon>
        <taxon>Actinomycetota</taxon>
        <taxon>Actinomycetes</taxon>
        <taxon>Kitasatosporales</taxon>
        <taxon>Streptomycetaceae</taxon>
        <taxon>Streptomyces</taxon>
    </lineage>
</organism>
<reference evidence="7" key="1">
    <citation type="journal article" date="2019" name="Int. J. Syst. Evol. Microbiol.">
        <title>The Global Catalogue of Microorganisms (GCM) 10K type strain sequencing project: providing services to taxonomists for standard genome sequencing and annotation.</title>
        <authorList>
            <consortium name="The Broad Institute Genomics Platform"/>
            <consortium name="The Broad Institute Genome Sequencing Center for Infectious Disease"/>
            <person name="Wu L."/>
            <person name="Ma J."/>
        </authorList>
    </citation>
    <scope>NUCLEOTIDE SEQUENCE [LARGE SCALE GENOMIC DNA]</scope>
    <source>
        <strain evidence="7">CGMCC 4.7237</strain>
    </source>
</reference>
<dbReference type="CDD" id="cd04083">
    <property type="entry name" value="CBM35_Lmo2446-like"/>
    <property type="match status" value="1"/>
</dbReference>
<dbReference type="PANTHER" id="PTHR43863">
    <property type="entry name" value="HYDROLASE, PUTATIVE (AFU_ORTHOLOGUE AFUA_1G03140)-RELATED"/>
    <property type="match status" value="1"/>
</dbReference>
<comment type="caution">
    <text evidence="6">The sequence shown here is derived from an EMBL/GenBank/DDBJ whole genome shotgun (WGS) entry which is preliminary data.</text>
</comment>
<dbReference type="SUPFAM" id="SSF49785">
    <property type="entry name" value="Galactose-binding domain-like"/>
    <property type="match status" value="1"/>
</dbReference>
<accession>A0ABV8HNS7</accession>
<dbReference type="EMBL" id="JBHSBB010000008">
    <property type="protein sequence ID" value="MFC4031831.1"/>
    <property type="molecule type" value="Genomic_DNA"/>
</dbReference>
<proteinExistence type="inferred from homology"/>
<dbReference type="Pfam" id="PF16990">
    <property type="entry name" value="CBM_35"/>
    <property type="match status" value="1"/>
</dbReference>
<dbReference type="InterPro" id="IPR000322">
    <property type="entry name" value="Glyco_hydro_31_TIM"/>
</dbReference>
<dbReference type="Proteomes" id="UP001595765">
    <property type="component" value="Unassembled WGS sequence"/>
</dbReference>
<evidence type="ECO:0000256" key="1">
    <source>
        <dbReference type="ARBA" id="ARBA00007806"/>
    </source>
</evidence>
<evidence type="ECO:0000256" key="4">
    <source>
        <dbReference type="SAM" id="MobiDB-lite"/>
    </source>
</evidence>
<dbReference type="InterPro" id="IPR051816">
    <property type="entry name" value="Glycosyl_Hydrolase_31"/>
</dbReference>
<dbReference type="SMART" id="SM00606">
    <property type="entry name" value="CBD_IV"/>
    <property type="match status" value="1"/>
</dbReference>
<dbReference type="PROSITE" id="PS51175">
    <property type="entry name" value="CBM6"/>
    <property type="match status" value="1"/>
</dbReference>
<dbReference type="CDD" id="cd06595">
    <property type="entry name" value="GH31_u1"/>
    <property type="match status" value="1"/>
</dbReference>